<dbReference type="NCBIfam" id="TIGR00071">
    <property type="entry name" value="hisT_truA"/>
    <property type="match status" value="1"/>
</dbReference>
<dbReference type="Gene3D" id="3.30.70.580">
    <property type="entry name" value="Pseudouridine synthase I, catalytic domain, N-terminal subdomain"/>
    <property type="match status" value="1"/>
</dbReference>
<dbReference type="InterPro" id="IPR020094">
    <property type="entry name" value="TruA/RsuA/RluB/E/F_N"/>
</dbReference>
<gene>
    <name evidence="4" type="primary">truA</name>
    <name evidence="9" type="ORF">BC643_0926</name>
</gene>
<comment type="caution">
    <text evidence="9">The sequence shown here is derived from an EMBL/GenBank/DDBJ whole genome shotgun (WGS) entry which is preliminary data.</text>
</comment>
<comment type="caution">
    <text evidence="4">Lacks conserved residue(s) required for the propagation of feature annotation.</text>
</comment>
<evidence type="ECO:0000256" key="3">
    <source>
        <dbReference type="ARBA" id="ARBA00023235"/>
    </source>
</evidence>
<dbReference type="AlphaFoldDB" id="A0A419W578"/>
<comment type="function">
    <text evidence="4">Formation of pseudouridine at positions 38, 39 and 40 in the anticodon stem and loop of transfer RNAs.</text>
</comment>
<dbReference type="HAMAP" id="MF_00171">
    <property type="entry name" value="TruA"/>
    <property type="match status" value="1"/>
</dbReference>
<evidence type="ECO:0000313" key="9">
    <source>
        <dbReference type="EMBL" id="RKD90586.1"/>
    </source>
</evidence>
<keyword evidence="10" id="KW-1185">Reference proteome</keyword>
<feature type="active site" description="Nucleophile" evidence="4 5">
    <location>
        <position position="53"/>
    </location>
</feature>
<sequence>MKQRYFVELAYNGTRYHGWQVQPNAKSVQGDLEHALTTICREDIGVTGAGRTDTGVHASYYVAHFDSAKSSLDEPGFTYKLNSFLGKDVVIFKITKVDSEAHARFGAVSRTYHYFINQRKNPFTLETSWYNSRPLDVERMNEACKVLFEFIDFTSFSKLHTDVKTNNCRIDEARWELDGQQLKFTIKADRFLRNMVRAIVGTTVEVGLGKLTVDGFRQVIEAKDRGSAGVSAPAEGLFLTDIHYPEEMFVRSEPID</sequence>
<dbReference type="Pfam" id="PF01416">
    <property type="entry name" value="PseudoU_synth_1"/>
    <property type="match status" value="1"/>
</dbReference>
<dbReference type="Proteomes" id="UP000283387">
    <property type="component" value="Unassembled WGS sequence"/>
</dbReference>
<dbReference type="PANTHER" id="PTHR11142:SF0">
    <property type="entry name" value="TRNA PSEUDOURIDINE SYNTHASE-LIKE 1"/>
    <property type="match status" value="1"/>
</dbReference>
<dbReference type="CDD" id="cd02570">
    <property type="entry name" value="PseudoU_synth_EcTruA"/>
    <property type="match status" value="1"/>
</dbReference>
<comment type="similarity">
    <text evidence="1 4 7">Belongs to the tRNA pseudouridine synthase TruA family.</text>
</comment>
<protein>
    <recommendedName>
        <fullName evidence="4">tRNA pseudouridine synthase A</fullName>
        <ecNumber evidence="4">5.4.99.12</ecNumber>
    </recommendedName>
    <alternativeName>
        <fullName evidence="4">tRNA pseudouridine(38-40) synthase</fullName>
    </alternativeName>
    <alternativeName>
        <fullName evidence="4">tRNA pseudouridylate synthase I</fullName>
    </alternativeName>
    <alternativeName>
        <fullName evidence="4">tRNA-uridine isomerase I</fullName>
    </alternativeName>
</protein>
<name>A0A419W578_9BACT</name>
<evidence type="ECO:0000259" key="8">
    <source>
        <dbReference type="Pfam" id="PF01416"/>
    </source>
</evidence>
<dbReference type="EC" id="5.4.99.12" evidence="4"/>
<dbReference type="EMBL" id="RAPN01000001">
    <property type="protein sequence ID" value="RKD90586.1"/>
    <property type="molecule type" value="Genomic_DNA"/>
</dbReference>
<dbReference type="GO" id="GO:0160147">
    <property type="term" value="F:tRNA pseudouridine(38-40) synthase activity"/>
    <property type="evidence" value="ECO:0007669"/>
    <property type="project" value="UniProtKB-EC"/>
</dbReference>
<dbReference type="GO" id="GO:0031119">
    <property type="term" value="P:tRNA pseudouridine synthesis"/>
    <property type="evidence" value="ECO:0007669"/>
    <property type="project" value="UniProtKB-UniRule"/>
</dbReference>
<keyword evidence="3 4" id="KW-0413">Isomerase</keyword>
<dbReference type="RefSeq" id="WP_211337982.1">
    <property type="nucleotide sequence ID" value="NZ_RAPN01000001.1"/>
</dbReference>
<evidence type="ECO:0000256" key="6">
    <source>
        <dbReference type="PIRSR" id="PIRSR001430-2"/>
    </source>
</evidence>
<evidence type="ECO:0000256" key="7">
    <source>
        <dbReference type="RuleBase" id="RU003792"/>
    </source>
</evidence>
<keyword evidence="2 4" id="KW-0819">tRNA processing</keyword>
<proteinExistence type="inferred from homology"/>
<feature type="domain" description="Pseudouridine synthase I TruA alpha/beta" evidence="8">
    <location>
        <begin position="152"/>
        <end position="245"/>
    </location>
</feature>
<dbReference type="PANTHER" id="PTHR11142">
    <property type="entry name" value="PSEUDOURIDYLATE SYNTHASE"/>
    <property type="match status" value="1"/>
</dbReference>
<comment type="subunit">
    <text evidence="4">Homodimer.</text>
</comment>
<dbReference type="GO" id="GO:0003723">
    <property type="term" value="F:RNA binding"/>
    <property type="evidence" value="ECO:0007669"/>
    <property type="project" value="InterPro"/>
</dbReference>
<evidence type="ECO:0000256" key="4">
    <source>
        <dbReference type="HAMAP-Rule" id="MF_00171"/>
    </source>
</evidence>
<dbReference type="InterPro" id="IPR001406">
    <property type="entry name" value="PsdUridine_synth_TruA"/>
</dbReference>
<dbReference type="InterPro" id="IPR020097">
    <property type="entry name" value="PsdUridine_synth_TruA_a/b_dom"/>
</dbReference>
<reference evidence="9 10" key="1">
    <citation type="submission" date="2018-09" db="EMBL/GenBank/DDBJ databases">
        <title>Genomic Encyclopedia of Archaeal and Bacterial Type Strains, Phase II (KMG-II): from individual species to whole genera.</title>
        <authorList>
            <person name="Goeker M."/>
        </authorList>
    </citation>
    <scope>NUCLEOTIDE SEQUENCE [LARGE SCALE GENOMIC DNA]</scope>
    <source>
        <strain evidence="9 10">DSM 27148</strain>
    </source>
</reference>
<dbReference type="InterPro" id="IPR020095">
    <property type="entry name" value="PsdUridine_synth_TruA_C"/>
</dbReference>
<organism evidence="9 10">
    <name type="scientific">Mangrovibacterium diazotrophicum</name>
    <dbReference type="NCBI Taxonomy" id="1261403"/>
    <lineage>
        <taxon>Bacteria</taxon>
        <taxon>Pseudomonadati</taxon>
        <taxon>Bacteroidota</taxon>
        <taxon>Bacteroidia</taxon>
        <taxon>Marinilabiliales</taxon>
        <taxon>Prolixibacteraceae</taxon>
        <taxon>Mangrovibacterium</taxon>
    </lineage>
</organism>
<dbReference type="Gene3D" id="3.30.70.660">
    <property type="entry name" value="Pseudouridine synthase I, catalytic domain, C-terminal subdomain"/>
    <property type="match status" value="1"/>
</dbReference>
<accession>A0A419W578</accession>
<dbReference type="InterPro" id="IPR020103">
    <property type="entry name" value="PsdUridine_synth_cat_dom_sf"/>
</dbReference>
<comment type="catalytic activity">
    <reaction evidence="4 7">
        <text>uridine(38/39/40) in tRNA = pseudouridine(38/39/40) in tRNA</text>
        <dbReference type="Rhea" id="RHEA:22376"/>
        <dbReference type="Rhea" id="RHEA-COMP:10085"/>
        <dbReference type="Rhea" id="RHEA-COMP:10087"/>
        <dbReference type="ChEBI" id="CHEBI:65314"/>
        <dbReference type="ChEBI" id="CHEBI:65315"/>
        <dbReference type="EC" id="5.4.99.12"/>
    </reaction>
</comment>
<dbReference type="PIRSF" id="PIRSF001430">
    <property type="entry name" value="tRNA_psdUrid_synth"/>
    <property type="match status" value="1"/>
</dbReference>
<evidence type="ECO:0000256" key="2">
    <source>
        <dbReference type="ARBA" id="ARBA00022694"/>
    </source>
</evidence>
<feature type="binding site" evidence="4 6">
    <location>
        <position position="112"/>
    </location>
    <ligand>
        <name>substrate</name>
    </ligand>
</feature>
<dbReference type="FunFam" id="3.30.70.580:FF:000001">
    <property type="entry name" value="tRNA pseudouridine synthase A"/>
    <property type="match status" value="1"/>
</dbReference>
<evidence type="ECO:0000256" key="1">
    <source>
        <dbReference type="ARBA" id="ARBA00009375"/>
    </source>
</evidence>
<evidence type="ECO:0000256" key="5">
    <source>
        <dbReference type="PIRSR" id="PIRSR001430-1"/>
    </source>
</evidence>
<dbReference type="SUPFAM" id="SSF55120">
    <property type="entry name" value="Pseudouridine synthase"/>
    <property type="match status" value="1"/>
</dbReference>
<evidence type="ECO:0000313" key="10">
    <source>
        <dbReference type="Proteomes" id="UP000283387"/>
    </source>
</evidence>